<dbReference type="PANTHER" id="PTHR13234:SF71">
    <property type="entry name" value="GAMMA-INTERFERON-INDUCIBLE LYSOSOMAL THIOL REDUCTASE-LIKE PROTEIN"/>
    <property type="match status" value="1"/>
</dbReference>
<dbReference type="GO" id="GO:0016671">
    <property type="term" value="F:oxidoreductase activity, acting on a sulfur group of donors, disulfide as acceptor"/>
    <property type="evidence" value="ECO:0007669"/>
    <property type="project" value="InterPro"/>
</dbReference>
<dbReference type="AlphaFoldDB" id="A0AAW2IB03"/>
<evidence type="ECO:0000256" key="3">
    <source>
        <dbReference type="SAM" id="Phobius"/>
    </source>
</evidence>
<dbReference type="InterPro" id="IPR004911">
    <property type="entry name" value="Interferon-induced_GILT"/>
</dbReference>
<feature type="transmembrane region" description="Helical" evidence="3">
    <location>
        <begin position="12"/>
        <end position="33"/>
    </location>
</feature>
<keyword evidence="2" id="KW-0325">Glycoprotein</keyword>
<sequence>MKFSVSNLKLRILLIIMAMFFLYQAIKLLPWLLAIQKVSGDSMPMKDGLITPVAVTVFYEALCPDSKSFITKQVLPAFEKAPRLISLSLVPYGKAQTVEDSFGNISFSCQHGPVECQANKIHACAIEYIRDMRLLLRYISCMISNNVNPEYIAEECARYIMVEVAPILQCSRTKEGSELLKNYGEKTHDLSPAISFVPTVLLNDVSYYEYYFVWEGSVRFLKQKIVGIITKMLVYIKIQHFLNIAKA</sequence>
<organism evidence="4">
    <name type="scientific">Menopon gallinae</name>
    <name type="common">poultry shaft louse</name>
    <dbReference type="NCBI Taxonomy" id="328185"/>
    <lineage>
        <taxon>Eukaryota</taxon>
        <taxon>Metazoa</taxon>
        <taxon>Ecdysozoa</taxon>
        <taxon>Arthropoda</taxon>
        <taxon>Hexapoda</taxon>
        <taxon>Insecta</taxon>
        <taxon>Pterygota</taxon>
        <taxon>Neoptera</taxon>
        <taxon>Paraneoptera</taxon>
        <taxon>Psocodea</taxon>
        <taxon>Troctomorpha</taxon>
        <taxon>Phthiraptera</taxon>
        <taxon>Amblycera</taxon>
        <taxon>Menoponidae</taxon>
        <taxon>Menopon</taxon>
    </lineage>
</organism>
<comment type="similarity">
    <text evidence="1">Belongs to the GILT family.</text>
</comment>
<gene>
    <name evidence="4" type="ORF">PYX00_000610</name>
</gene>
<keyword evidence="3" id="KW-0812">Transmembrane</keyword>
<keyword evidence="3" id="KW-1133">Transmembrane helix</keyword>
<dbReference type="EMBL" id="JARGDH010000001">
    <property type="protein sequence ID" value="KAL0278933.1"/>
    <property type="molecule type" value="Genomic_DNA"/>
</dbReference>
<keyword evidence="3" id="KW-0472">Membrane</keyword>
<dbReference type="PANTHER" id="PTHR13234">
    <property type="entry name" value="GAMMA-INTERFERON INDUCIBLE LYSOSOMAL THIOL REDUCTASE GILT"/>
    <property type="match status" value="1"/>
</dbReference>
<accession>A0AAW2IB03</accession>
<name>A0AAW2IB03_9NEOP</name>
<evidence type="ECO:0000313" key="4">
    <source>
        <dbReference type="EMBL" id="KAL0278933.1"/>
    </source>
</evidence>
<dbReference type="Pfam" id="PF03227">
    <property type="entry name" value="GILT"/>
    <property type="match status" value="1"/>
</dbReference>
<evidence type="ECO:0000256" key="1">
    <source>
        <dbReference type="ARBA" id="ARBA00005679"/>
    </source>
</evidence>
<reference evidence="4" key="1">
    <citation type="journal article" date="2024" name="Gigascience">
        <title>Chromosome-level genome of the poultry shaft louse Menopon gallinae provides insight into the host-switching and adaptive evolution of parasitic lice.</title>
        <authorList>
            <person name="Xu Y."/>
            <person name="Ma L."/>
            <person name="Liu S."/>
            <person name="Liang Y."/>
            <person name="Liu Q."/>
            <person name="He Z."/>
            <person name="Tian L."/>
            <person name="Duan Y."/>
            <person name="Cai W."/>
            <person name="Li H."/>
            <person name="Song F."/>
        </authorList>
    </citation>
    <scope>NUCLEOTIDE SEQUENCE</scope>
    <source>
        <strain evidence="4">Cailab_2023a</strain>
    </source>
</reference>
<comment type="caution">
    <text evidence="4">The sequence shown here is derived from an EMBL/GenBank/DDBJ whole genome shotgun (WGS) entry which is preliminary data.</text>
</comment>
<proteinExistence type="inferred from homology"/>
<evidence type="ECO:0008006" key="5">
    <source>
        <dbReference type="Google" id="ProtNLM"/>
    </source>
</evidence>
<evidence type="ECO:0000256" key="2">
    <source>
        <dbReference type="ARBA" id="ARBA00023180"/>
    </source>
</evidence>
<protein>
    <recommendedName>
        <fullName evidence="5">Gamma-interferon-inducible lysosomal thiol reductase</fullName>
    </recommendedName>
</protein>